<dbReference type="GO" id="GO:0031380">
    <property type="term" value="C:nuclear RNA-directed RNA polymerase complex"/>
    <property type="evidence" value="ECO:0007669"/>
    <property type="project" value="TreeGrafter"/>
</dbReference>
<dbReference type="Gene3D" id="1.10.8.790">
    <property type="entry name" value="RNA-dependent RNA polymerase, slab domain, helical subdomain-like"/>
    <property type="match status" value="1"/>
</dbReference>
<organism evidence="4 5">
    <name type="scientific">Colletotrichum chrysophilum</name>
    <dbReference type="NCBI Taxonomy" id="1836956"/>
    <lineage>
        <taxon>Eukaryota</taxon>
        <taxon>Fungi</taxon>
        <taxon>Dikarya</taxon>
        <taxon>Ascomycota</taxon>
        <taxon>Pezizomycotina</taxon>
        <taxon>Sordariomycetes</taxon>
        <taxon>Hypocreomycetidae</taxon>
        <taxon>Glomerellales</taxon>
        <taxon>Glomerellaceae</taxon>
        <taxon>Colletotrichum</taxon>
        <taxon>Colletotrichum gloeosporioides species complex</taxon>
    </lineage>
</organism>
<dbReference type="InterPro" id="IPR007855">
    <property type="entry name" value="RDRP"/>
</dbReference>
<name>A0AAD9A6S4_9PEZI</name>
<evidence type="ECO:0000256" key="2">
    <source>
        <dbReference type="SAM" id="MobiDB-lite"/>
    </source>
</evidence>
<comment type="caution">
    <text evidence="4">The sequence shown here is derived from an EMBL/GenBank/DDBJ whole genome shotgun (WGS) entry which is preliminary data.</text>
</comment>
<gene>
    <name evidence="4" type="ORF">CCHR01_16251</name>
</gene>
<reference evidence="4" key="1">
    <citation type="submission" date="2023-01" db="EMBL/GenBank/DDBJ databases">
        <title>Colletotrichum chrysophilum M932 genome sequence.</title>
        <authorList>
            <person name="Baroncelli R."/>
        </authorList>
    </citation>
    <scope>NUCLEOTIDE SEQUENCE</scope>
    <source>
        <strain evidence="4">M932</strain>
    </source>
</reference>
<evidence type="ECO:0000313" key="4">
    <source>
        <dbReference type="EMBL" id="KAK1841132.1"/>
    </source>
</evidence>
<keyword evidence="1" id="KW-0694">RNA-binding</keyword>
<dbReference type="PANTHER" id="PTHR23079:SF14">
    <property type="entry name" value="RNA-DEPENDENT RNA POLYMERASE"/>
    <property type="match status" value="1"/>
</dbReference>
<protein>
    <recommendedName>
        <fullName evidence="1">RNA-dependent RNA polymerase</fullName>
        <ecNumber evidence="1">2.7.7.48</ecNumber>
    </recommendedName>
</protein>
<accession>A0AAD9A6S4</accession>
<dbReference type="GO" id="GO:0030422">
    <property type="term" value="P:siRNA processing"/>
    <property type="evidence" value="ECO:0007669"/>
    <property type="project" value="TreeGrafter"/>
</dbReference>
<sequence length="1270" mass="141841">MAPQNDTIPEKVITTIRELNSKYNLGIEIPDTTSTGSLVSSRAQCDAKFARSLAILKYAIHHYYRNVFVLDKILRSFLWEALAISEDWIHPCHPHDMIAATTTPPKAHSPGELLRLQLTLINVLKRAAETTGDTSSAVDDEVGFSQSANPFQPASAGATVSHPSTTTCVLIPESTCTATCVPPPDTAQYTPVDSPAKEIPIPGAQRTVPEQEHTPPSSSHSHSCDISSGELGVGVRLGDHGHPPGNVTIPGDASPSVLTTYSEVSGIDDPSLYEPILGPPQTPAPVVDLQSRLDATWPILPSWLTRAPFAVAWEVTRIALHCGVVLDNLAMSCDETWSDYDIMCRALREHPSFATKVFPGRPAPDAWAAGLRGFESLQRQHVTFAASLVQTKNVRSGPIFSLVMKPAVLDKGCRLYRRFGPDRFLSLATPSPSSWTAPINDPDKSEEVIRWLSSCSHRLAGRQWRAFYARDSGRKVPQASVLLGPQPKAISQTRLTYFAEDGSDFAAACSPFPWPRHVSGEPRQKLEVREMLDWLLQLDRNEDQLYLKLFARIQLGLSKTTAVAVLDQDQIRHMQKDVVSPIGQVMNDGVGRMSLSLARKVRDVLGLSDVPSAIQGRLGSAKGMWIIDVEDTGSDIWIETWPSQRKWNCDFLHQEHRTLEIKDFVAEPRSANLNIQFLPILEDRAKDKQIMRKVVGDNVLRQLSDELEALRNAIKHPLQFRKWVDENSTARKKRLAHSSVPFLAGLPESKEEQLSYLGDGGFEPTKQKFMQDMMWKLQSKKCENVTKKMSIRIPNSAYLYMVVDFWGILEENEVHVCFSSTFRTEGFSDSMLHGCDVLVARSPAHLVSDIQRVKAVFKPELRALKNVIVFPAKGDVALADKLSGGDYDGDRAWVCWEPAIVSNFENANVPTRPDLSGFLRKDEASFGDLTRQVGKSSAASTMITRSIAFEIQPKFLGIVTKFKERLCYSMNDVNNEQALWLSTLLGSLVDQSKQGLEFEAGDWQRFRDKVLSSCQARMVGYLAYEYETWTAREDPVHIIDFLKFTIAKPAIEEELRIVSQDMSVRRDSSRDMTPLTPCEDGEGAQTVEYWDADLVGPYRDLEKLASTDPVLKKVLANLREDLETIKTKWDSSVVPVKDKSQRPGLMVEVFKEWCAIRPRADAELSNALMTWLEPSYASKEHSAWALLRASTSFKYWHKKPKPVWRMAGIQLQFIKSMARRGWAPVSVVPNVYAALKPDGKFIRQAVSRMTEGMESVVGVGDDAADDEWDV</sequence>
<evidence type="ECO:0000259" key="3">
    <source>
        <dbReference type="Pfam" id="PF05183"/>
    </source>
</evidence>
<dbReference type="PANTHER" id="PTHR23079">
    <property type="entry name" value="RNA-DEPENDENT RNA POLYMERASE"/>
    <property type="match status" value="1"/>
</dbReference>
<dbReference type="GO" id="GO:0003723">
    <property type="term" value="F:RNA binding"/>
    <property type="evidence" value="ECO:0007669"/>
    <property type="project" value="UniProtKB-KW"/>
</dbReference>
<proteinExistence type="inferred from homology"/>
<dbReference type="Pfam" id="PF05183">
    <property type="entry name" value="RdRP"/>
    <property type="match status" value="1"/>
</dbReference>
<keyword evidence="1" id="KW-0548">Nucleotidyltransferase</keyword>
<evidence type="ECO:0000256" key="1">
    <source>
        <dbReference type="RuleBase" id="RU363098"/>
    </source>
</evidence>
<dbReference type="EMBL" id="JAQOWY010000504">
    <property type="protein sequence ID" value="KAK1841132.1"/>
    <property type="molecule type" value="Genomic_DNA"/>
</dbReference>
<comment type="catalytic activity">
    <reaction evidence="1">
        <text>RNA(n) + a ribonucleoside 5'-triphosphate = RNA(n+1) + diphosphate</text>
        <dbReference type="Rhea" id="RHEA:21248"/>
        <dbReference type="Rhea" id="RHEA-COMP:14527"/>
        <dbReference type="Rhea" id="RHEA-COMP:17342"/>
        <dbReference type="ChEBI" id="CHEBI:33019"/>
        <dbReference type="ChEBI" id="CHEBI:61557"/>
        <dbReference type="ChEBI" id="CHEBI:140395"/>
        <dbReference type="EC" id="2.7.7.48"/>
    </reaction>
</comment>
<comment type="similarity">
    <text evidence="1">Belongs to the RdRP family.</text>
</comment>
<keyword evidence="1" id="KW-0808">Transferase</keyword>
<keyword evidence="1 4" id="KW-0696">RNA-directed RNA polymerase</keyword>
<dbReference type="EC" id="2.7.7.48" evidence="1"/>
<dbReference type="InterPro" id="IPR057596">
    <property type="entry name" value="RDRP_core"/>
</dbReference>
<dbReference type="GO" id="GO:0003968">
    <property type="term" value="F:RNA-directed RNA polymerase activity"/>
    <property type="evidence" value="ECO:0007669"/>
    <property type="project" value="UniProtKB-KW"/>
</dbReference>
<keyword evidence="5" id="KW-1185">Reference proteome</keyword>
<feature type="region of interest" description="Disordered" evidence="2">
    <location>
        <begin position="207"/>
        <end position="254"/>
    </location>
</feature>
<dbReference type="Proteomes" id="UP001243330">
    <property type="component" value="Unassembled WGS sequence"/>
</dbReference>
<evidence type="ECO:0000313" key="5">
    <source>
        <dbReference type="Proteomes" id="UP001243330"/>
    </source>
</evidence>
<feature type="domain" description="RDRP core" evidence="3">
    <location>
        <begin position="402"/>
        <end position="1007"/>
    </location>
</feature>
<feature type="compositionally biased region" description="Low complexity" evidence="2">
    <location>
        <begin position="217"/>
        <end position="228"/>
    </location>
</feature>
<dbReference type="AlphaFoldDB" id="A0AAD9A6S4"/>